<gene>
    <name evidence="2" type="ORF">ITX44_15950</name>
</gene>
<keyword evidence="3" id="KW-1185">Reference proteome</keyword>
<dbReference type="InterPro" id="IPR036182">
    <property type="entry name" value="PCuAC_sf"/>
</dbReference>
<proteinExistence type="predicted"/>
<evidence type="ECO:0000313" key="3">
    <source>
        <dbReference type="Proteomes" id="UP000749040"/>
    </source>
</evidence>
<dbReference type="InterPro" id="IPR007410">
    <property type="entry name" value="LpqE-like"/>
</dbReference>
<protein>
    <submittedName>
        <fullName evidence="2">Copper chaperone PCu(A)C</fullName>
    </submittedName>
</protein>
<evidence type="ECO:0000256" key="1">
    <source>
        <dbReference type="SAM" id="SignalP"/>
    </source>
</evidence>
<sequence>MAGAVTGAVAGGAAVAAAAVVAFGGSSSAASAAHLSVTAGYIPRPLLTDEAAAYVTVTNSGGTAAELTSASSPLATYVTLHTSTGTTMRQVTALTVPPHGRLSLGLGADHLMLERLTHKPAVGETVPLTLHFAHAAPATVTVTVPVRPTTYQPGG</sequence>
<feature type="chain" id="PRO_5046738212" evidence="1">
    <location>
        <begin position="33"/>
        <end position="155"/>
    </location>
</feature>
<dbReference type="SUPFAM" id="SSF110087">
    <property type="entry name" value="DR1885-like metal-binding protein"/>
    <property type="match status" value="1"/>
</dbReference>
<dbReference type="PANTHER" id="PTHR36302:SF1">
    <property type="entry name" value="COPPER CHAPERONE PCU(A)C"/>
    <property type="match status" value="1"/>
</dbReference>
<dbReference type="PANTHER" id="PTHR36302">
    <property type="entry name" value="BLR7088 PROTEIN"/>
    <property type="match status" value="1"/>
</dbReference>
<keyword evidence="1" id="KW-0732">Signal</keyword>
<dbReference type="EMBL" id="JADKYB010000007">
    <property type="protein sequence ID" value="MBM9506020.1"/>
    <property type="molecule type" value="Genomic_DNA"/>
</dbReference>
<reference evidence="2 3" key="1">
    <citation type="submission" date="2021-01" db="EMBL/GenBank/DDBJ databases">
        <title>Streptomyces acididurans sp. nov., isolated from a peat swamp forest soil.</title>
        <authorList>
            <person name="Chantavorakit T."/>
            <person name="Duangmal K."/>
        </authorList>
    </citation>
    <scope>NUCLEOTIDE SEQUENCE [LARGE SCALE GENOMIC DNA]</scope>
    <source>
        <strain evidence="2 3">KK5PA1</strain>
    </source>
</reference>
<dbReference type="InterPro" id="IPR058248">
    <property type="entry name" value="Lxx211020-like"/>
</dbReference>
<dbReference type="Gene3D" id="2.60.40.1890">
    <property type="entry name" value="PCu(A)C copper chaperone"/>
    <property type="match status" value="1"/>
</dbReference>
<organism evidence="2 3">
    <name type="scientific">Actinacidiphila acididurans</name>
    <dbReference type="NCBI Taxonomy" id="2784346"/>
    <lineage>
        <taxon>Bacteria</taxon>
        <taxon>Bacillati</taxon>
        <taxon>Actinomycetota</taxon>
        <taxon>Actinomycetes</taxon>
        <taxon>Kitasatosporales</taxon>
        <taxon>Streptomycetaceae</taxon>
        <taxon>Actinacidiphila</taxon>
    </lineage>
</organism>
<feature type="signal peptide" evidence="1">
    <location>
        <begin position="1"/>
        <end position="32"/>
    </location>
</feature>
<accession>A0ABS2TRR0</accession>
<dbReference type="Pfam" id="PF04314">
    <property type="entry name" value="PCuAC"/>
    <property type="match status" value="1"/>
</dbReference>
<comment type="caution">
    <text evidence="2">The sequence shown here is derived from an EMBL/GenBank/DDBJ whole genome shotgun (WGS) entry which is preliminary data.</text>
</comment>
<evidence type="ECO:0000313" key="2">
    <source>
        <dbReference type="EMBL" id="MBM9506020.1"/>
    </source>
</evidence>
<dbReference type="Proteomes" id="UP000749040">
    <property type="component" value="Unassembled WGS sequence"/>
</dbReference>
<name>A0ABS2TRR0_9ACTN</name>